<keyword evidence="2" id="KW-0677">Repeat</keyword>
<feature type="compositionally biased region" description="Basic residues" evidence="7">
    <location>
        <begin position="128"/>
        <end position="137"/>
    </location>
</feature>
<proteinExistence type="predicted"/>
<dbReference type="SUPFAM" id="SSF57716">
    <property type="entry name" value="Glucocorticoid receptor-like (DNA-binding domain)"/>
    <property type="match status" value="1"/>
</dbReference>
<dbReference type="Pfam" id="PF07776">
    <property type="entry name" value="zf-AD"/>
    <property type="match status" value="1"/>
</dbReference>
<evidence type="ECO:0000256" key="7">
    <source>
        <dbReference type="SAM" id="MobiDB-lite"/>
    </source>
</evidence>
<dbReference type="PANTHER" id="PTHR24379:SF127">
    <property type="entry name" value="BLOODY FINGERS-RELATED"/>
    <property type="match status" value="1"/>
</dbReference>
<feature type="binding site" evidence="6">
    <location>
        <position position="13"/>
    </location>
    <ligand>
        <name>Zn(2+)</name>
        <dbReference type="ChEBI" id="CHEBI:29105"/>
    </ligand>
</feature>
<accession>A0ABM1YK94</accession>
<dbReference type="GeneID" id="109403797"/>
<feature type="domain" description="ZAD" evidence="9">
    <location>
        <begin position="8"/>
        <end position="82"/>
    </location>
</feature>
<feature type="binding site" evidence="6">
    <location>
        <position position="55"/>
    </location>
    <ligand>
        <name>Zn(2+)</name>
        <dbReference type="ChEBI" id="CHEBI:29105"/>
    </ligand>
</feature>
<dbReference type="RefSeq" id="XP_019532241.3">
    <property type="nucleotide sequence ID" value="XM_019676696.3"/>
</dbReference>
<feature type="domain" description="C2H2-type" evidence="8">
    <location>
        <begin position="199"/>
        <end position="227"/>
    </location>
</feature>
<dbReference type="Pfam" id="PF13912">
    <property type="entry name" value="zf-C2H2_6"/>
    <property type="match status" value="1"/>
</dbReference>
<evidence type="ECO:0000256" key="5">
    <source>
        <dbReference type="PROSITE-ProRule" id="PRU00042"/>
    </source>
</evidence>
<keyword evidence="4 6" id="KW-0862">Zinc</keyword>
<organism evidence="10 11">
    <name type="scientific">Aedes albopictus</name>
    <name type="common">Asian tiger mosquito</name>
    <name type="synonym">Stegomyia albopicta</name>
    <dbReference type="NCBI Taxonomy" id="7160"/>
    <lineage>
        <taxon>Eukaryota</taxon>
        <taxon>Metazoa</taxon>
        <taxon>Ecdysozoa</taxon>
        <taxon>Arthropoda</taxon>
        <taxon>Hexapoda</taxon>
        <taxon>Insecta</taxon>
        <taxon>Pterygota</taxon>
        <taxon>Neoptera</taxon>
        <taxon>Endopterygota</taxon>
        <taxon>Diptera</taxon>
        <taxon>Nematocera</taxon>
        <taxon>Culicoidea</taxon>
        <taxon>Culicidae</taxon>
        <taxon>Culicinae</taxon>
        <taxon>Aedini</taxon>
        <taxon>Aedes</taxon>
        <taxon>Stegomyia</taxon>
    </lineage>
</organism>
<feature type="binding site" evidence="6">
    <location>
        <position position="58"/>
    </location>
    <ligand>
        <name>Zn(2+)</name>
        <dbReference type="ChEBI" id="CHEBI:29105"/>
    </ligand>
</feature>
<evidence type="ECO:0000313" key="11">
    <source>
        <dbReference type="Proteomes" id="UP000069940"/>
    </source>
</evidence>
<dbReference type="InterPro" id="IPR036236">
    <property type="entry name" value="Znf_C2H2_sf"/>
</dbReference>
<sequence>MQEKLLLEACRLCLRKLESEFDMVILNGNEAYTSMVKDLLCIAILTDPTRDYFICSSCRHTLDDFSTFRSLCQENNALFRSQLQISSTTSDNVSTDKTRCQNEILENGHKVNLEIVSPSFDSPDPLHKKSSKPQSVKRKHPTIACTQCGKMVSKNNMAAHVETHQECRVQFPCANCDKVYTDANNLKKHINTHTKSAIYRCEECDKSFDRTDCLRKHRKIMHSDERDHVCTVCGKGYALKQSLTQHLKSAHSSTKTKECMVCGMLFKFNNELKMHMTKHTKEKQHSCPMCSKQFTRAYYLNVHIKSIHTND</sequence>
<dbReference type="PANTHER" id="PTHR24379">
    <property type="entry name" value="KRAB AND ZINC FINGER DOMAIN-CONTAINING"/>
    <property type="match status" value="1"/>
</dbReference>
<feature type="domain" description="C2H2-type" evidence="8">
    <location>
        <begin position="257"/>
        <end position="284"/>
    </location>
</feature>
<dbReference type="Gene3D" id="3.30.160.60">
    <property type="entry name" value="Classic Zinc Finger"/>
    <property type="match status" value="4"/>
</dbReference>
<protein>
    <recommendedName>
        <fullName evidence="12">C2h2-type zn-finger protein</fullName>
    </recommendedName>
</protein>
<reference evidence="10" key="2">
    <citation type="submission" date="2025-05" db="UniProtKB">
        <authorList>
            <consortium name="EnsemblMetazoa"/>
        </authorList>
    </citation>
    <scope>IDENTIFICATION</scope>
    <source>
        <strain evidence="10">Foshan</strain>
    </source>
</reference>
<dbReference type="EnsemblMetazoa" id="AALFPA23_009933.R13762">
    <property type="protein sequence ID" value="AALFPA23_009933.P13762"/>
    <property type="gene ID" value="AALFPA23_009933"/>
</dbReference>
<dbReference type="SUPFAM" id="SSF57667">
    <property type="entry name" value="beta-beta-alpha zinc fingers"/>
    <property type="match status" value="3"/>
</dbReference>
<feature type="domain" description="C2H2-type" evidence="8">
    <location>
        <begin position="228"/>
        <end position="256"/>
    </location>
</feature>
<feature type="domain" description="C2H2-type" evidence="8">
    <location>
        <begin position="171"/>
        <end position="198"/>
    </location>
</feature>
<name>A0ABM1YK94_AEDAL</name>
<keyword evidence="3 5" id="KW-0863">Zinc-finger</keyword>
<evidence type="ECO:0000256" key="2">
    <source>
        <dbReference type="ARBA" id="ARBA00022737"/>
    </source>
</evidence>
<evidence type="ECO:0000259" key="9">
    <source>
        <dbReference type="PROSITE" id="PS51915"/>
    </source>
</evidence>
<dbReference type="PROSITE" id="PS00028">
    <property type="entry name" value="ZINC_FINGER_C2H2_1"/>
    <property type="match status" value="5"/>
</dbReference>
<dbReference type="InterPro" id="IPR012934">
    <property type="entry name" value="Znf_AD"/>
</dbReference>
<dbReference type="InterPro" id="IPR013087">
    <property type="entry name" value="Znf_C2H2_type"/>
</dbReference>
<feature type="domain" description="C2H2-type" evidence="8">
    <location>
        <begin position="285"/>
        <end position="311"/>
    </location>
</feature>
<dbReference type="Proteomes" id="UP000069940">
    <property type="component" value="Unassembled WGS sequence"/>
</dbReference>
<dbReference type="Pfam" id="PF00096">
    <property type="entry name" value="zf-C2H2"/>
    <property type="match status" value="3"/>
</dbReference>
<feature type="binding site" evidence="6">
    <location>
        <position position="10"/>
    </location>
    <ligand>
        <name>Zn(2+)</name>
        <dbReference type="ChEBI" id="CHEBI:29105"/>
    </ligand>
</feature>
<keyword evidence="11" id="KW-1185">Reference proteome</keyword>
<evidence type="ECO:0000256" key="1">
    <source>
        <dbReference type="ARBA" id="ARBA00022723"/>
    </source>
</evidence>
<evidence type="ECO:0000256" key="3">
    <source>
        <dbReference type="ARBA" id="ARBA00022771"/>
    </source>
</evidence>
<dbReference type="PROSITE" id="PS50157">
    <property type="entry name" value="ZINC_FINGER_C2H2_2"/>
    <property type="match status" value="5"/>
</dbReference>
<dbReference type="SMART" id="SM00355">
    <property type="entry name" value="ZnF_C2H2"/>
    <property type="match status" value="6"/>
</dbReference>
<reference evidence="11" key="1">
    <citation type="journal article" date="2015" name="Proc. Natl. Acad. Sci. U.S.A.">
        <title>Genome sequence of the Asian Tiger mosquito, Aedes albopictus, reveals insights into its biology, genetics, and evolution.</title>
        <authorList>
            <person name="Chen X.G."/>
            <person name="Jiang X."/>
            <person name="Gu J."/>
            <person name="Xu M."/>
            <person name="Wu Y."/>
            <person name="Deng Y."/>
            <person name="Zhang C."/>
            <person name="Bonizzoni M."/>
            <person name="Dermauw W."/>
            <person name="Vontas J."/>
            <person name="Armbruster P."/>
            <person name="Huang X."/>
            <person name="Yang Y."/>
            <person name="Zhang H."/>
            <person name="He W."/>
            <person name="Peng H."/>
            <person name="Liu Y."/>
            <person name="Wu K."/>
            <person name="Chen J."/>
            <person name="Lirakis M."/>
            <person name="Topalis P."/>
            <person name="Van Leeuwen T."/>
            <person name="Hall A.B."/>
            <person name="Jiang X."/>
            <person name="Thorpe C."/>
            <person name="Mueller R.L."/>
            <person name="Sun C."/>
            <person name="Waterhouse R.M."/>
            <person name="Yan G."/>
            <person name="Tu Z.J."/>
            <person name="Fang X."/>
            <person name="James A.A."/>
        </authorList>
    </citation>
    <scope>NUCLEOTIDE SEQUENCE [LARGE SCALE GENOMIC DNA]</scope>
    <source>
        <strain evidence="11">Foshan</strain>
    </source>
</reference>
<evidence type="ECO:0000256" key="6">
    <source>
        <dbReference type="PROSITE-ProRule" id="PRU01263"/>
    </source>
</evidence>
<evidence type="ECO:0000256" key="4">
    <source>
        <dbReference type="ARBA" id="ARBA00022833"/>
    </source>
</evidence>
<dbReference type="SMART" id="SM00868">
    <property type="entry name" value="zf-AD"/>
    <property type="match status" value="1"/>
</dbReference>
<dbReference type="PROSITE" id="PS51915">
    <property type="entry name" value="ZAD"/>
    <property type="match status" value="1"/>
</dbReference>
<dbReference type="Gene3D" id="3.40.1800.20">
    <property type="match status" value="1"/>
</dbReference>
<feature type="region of interest" description="Disordered" evidence="7">
    <location>
        <begin position="118"/>
        <end position="137"/>
    </location>
</feature>
<evidence type="ECO:0008006" key="12">
    <source>
        <dbReference type="Google" id="ProtNLM"/>
    </source>
</evidence>
<keyword evidence="1 6" id="KW-0479">Metal-binding</keyword>
<evidence type="ECO:0000313" key="10">
    <source>
        <dbReference type="EnsemblMetazoa" id="AALFPA23_009933.P13762"/>
    </source>
</evidence>
<evidence type="ECO:0000259" key="8">
    <source>
        <dbReference type="PROSITE" id="PS50157"/>
    </source>
</evidence>